<dbReference type="EMBL" id="JABFCR010000031">
    <property type="protein sequence ID" value="NNU34089.1"/>
    <property type="molecule type" value="Genomic_DNA"/>
</dbReference>
<protein>
    <submittedName>
        <fullName evidence="1">Uncharacterized protein</fullName>
    </submittedName>
</protein>
<keyword evidence="2" id="KW-1185">Reference proteome</keyword>
<dbReference type="Proteomes" id="UP000566071">
    <property type="component" value="Unassembled WGS sequence"/>
</dbReference>
<gene>
    <name evidence="1" type="ORF">HK413_07915</name>
</gene>
<reference evidence="1 2" key="1">
    <citation type="submission" date="2020-05" db="EMBL/GenBank/DDBJ databases">
        <authorList>
            <person name="Khan S.A."/>
            <person name="Jeon C.O."/>
            <person name="Chun B.H."/>
        </authorList>
    </citation>
    <scope>NUCLEOTIDE SEQUENCE [LARGE SCALE GENOMIC DNA]</scope>
    <source>
        <strain evidence="1 2">S1162</strain>
    </source>
</reference>
<evidence type="ECO:0000313" key="1">
    <source>
        <dbReference type="EMBL" id="NNU34089.1"/>
    </source>
</evidence>
<comment type="caution">
    <text evidence="1">The sequence shown here is derived from an EMBL/GenBank/DDBJ whole genome shotgun (WGS) entry which is preliminary data.</text>
</comment>
<name>A0ABX1W1H5_9SPHI</name>
<proteinExistence type="predicted"/>
<evidence type="ECO:0000313" key="2">
    <source>
        <dbReference type="Proteomes" id="UP000566071"/>
    </source>
</evidence>
<accession>A0ABX1W1H5</accession>
<organism evidence="1 2">
    <name type="scientific">Mucilaginibacter humi</name>
    <dbReference type="NCBI Taxonomy" id="2732510"/>
    <lineage>
        <taxon>Bacteria</taxon>
        <taxon>Pseudomonadati</taxon>
        <taxon>Bacteroidota</taxon>
        <taxon>Sphingobacteriia</taxon>
        <taxon>Sphingobacteriales</taxon>
        <taxon>Sphingobacteriaceae</taxon>
        <taxon>Mucilaginibacter</taxon>
    </lineage>
</organism>
<sequence>MAGNINHRGTKPENPDKILSRVQDLGQVTQQSTKDAAIRYLGGNNLIKIILLPEKK</sequence>
<dbReference type="RefSeq" id="WP_175269774.1">
    <property type="nucleotide sequence ID" value="NZ_JABFCR010000031.1"/>
</dbReference>